<dbReference type="KEGG" id="nde:NIDE2651"/>
<dbReference type="CDD" id="cd00156">
    <property type="entry name" value="REC"/>
    <property type="match status" value="1"/>
</dbReference>
<dbReference type="InterPro" id="IPR011006">
    <property type="entry name" value="CheY-like_superfamily"/>
</dbReference>
<keyword evidence="1 2" id="KW-0597">Phosphoprotein</keyword>
<proteinExistence type="predicted"/>
<dbReference type="GO" id="GO:0000160">
    <property type="term" value="P:phosphorelay signal transduction system"/>
    <property type="evidence" value="ECO:0007669"/>
    <property type="project" value="InterPro"/>
</dbReference>
<dbReference type="SMART" id="SM00448">
    <property type="entry name" value="REC"/>
    <property type="match status" value="1"/>
</dbReference>
<evidence type="ECO:0000259" key="4">
    <source>
        <dbReference type="PROSITE" id="PS50110"/>
    </source>
</evidence>
<keyword evidence="6" id="KW-1185">Reference proteome</keyword>
<dbReference type="PANTHER" id="PTHR44591:SF3">
    <property type="entry name" value="RESPONSE REGULATORY DOMAIN-CONTAINING PROTEIN"/>
    <property type="match status" value="1"/>
</dbReference>
<protein>
    <submittedName>
        <fullName evidence="5">Putative Response regulator</fullName>
    </submittedName>
</protein>
<reference evidence="5 6" key="1">
    <citation type="journal article" date="2010" name="Proc. Natl. Acad. Sci. U.S.A.">
        <title>A Nitrospira metagenome illuminates the physiology and evolution of globally important nitrite-oxidizing bacteria.</title>
        <authorList>
            <person name="Lucker S."/>
            <person name="Wagner M."/>
            <person name="Maixner F."/>
            <person name="Pelletier E."/>
            <person name="Koch H."/>
            <person name="Vacherie B."/>
            <person name="Rattei T."/>
            <person name="Sinninghe Damste J."/>
            <person name="Spieck E."/>
            <person name="Le Paslier D."/>
            <person name="Daims H."/>
        </authorList>
    </citation>
    <scope>NUCLEOTIDE SEQUENCE [LARGE SCALE GENOMIC DNA]</scope>
</reference>
<feature type="coiled-coil region" evidence="3">
    <location>
        <begin position="277"/>
        <end position="390"/>
    </location>
</feature>
<feature type="coiled-coil region" evidence="3">
    <location>
        <begin position="221"/>
        <end position="248"/>
    </location>
</feature>
<gene>
    <name evidence="5" type="ORF">NIDE2651</name>
</gene>
<dbReference type="eggNOG" id="COG1196">
    <property type="taxonomic scope" value="Bacteria"/>
</dbReference>
<dbReference type="PANTHER" id="PTHR44591">
    <property type="entry name" value="STRESS RESPONSE REGULATOR PROTEIN 1"/>
    <property type="match status" value="1"/>
</dbReference>
<dbReference type="SUPFAM" id="SSF52172">
    <property type="entry name" value="CheY-like"/>
    <property type="match status" value="1"/>
</dbReference>
<feature type="coiled-coil region" evidence="3">
    <location>
        <begin position="415"/>
        <end position="473"/>
    </location>
</feature>
<dbReference type="HOGENOM" id="CLU_549459_0_0_0"/>
<dbReference type="STRING" id="330214.NIDE2651"/>
<evidence type="ECO:0000256" key="1">
    <source>
        <dbReference type="ARBA" id="ARBA00022553"/>
    </source>
</evidence>
<sequence>MPKILIADDSIAVRKVAERLLTEAGMGVTLAANGSEALALLSKDRPDLIVSDVIMPDKSGYEVCAYIRGQANLADLPVLLISGIVNEEVSRQAESCKADGVLKKPFQGSSLKDRVLDLLTKRPQKPAPIPEMPQPQTTVESSFVAEVCAVPAMPVPEEIAAPHVEAQEHRPSLEPITISPEEPHAIPAMMTRDAMEDAAPAFHAAEPAPPAHDHEHHQAILAERDTRISELEAQLDEERRRSLEQTQQIAHIQRALDEQHEQVAALSSHTQTLDQSLADERAQRTALAEQLEEVSKQMLRIGELETALADEQHRAQQLSQQVSEGVRHAARIAELEAHLEAEREAANQLVQQITGLEQVETRVHELETTLAAEREQAELQRRERVELQHSADKVPALEEAGAKAQAQIAELDAALSAEREAAAALLVQVKQLEAAAQRVGELDLALVSEQERSMQLEKRAMEAEHMAEQSTRRFEDMARKLGEIAGLASQLGNGKR</sequence>
<dbReference type="eggNOG" id="COG0784">
    <property type="taxonomic scope" value="Bacteria"/>
</dbReference>
<dbReference type="Proteomes" id="UP000001660">
    <property type="component" value="Chromosome"/>
</dbReference>
<dbReference type="AlphaFoldDB" id="D8PGH0"/>
<keyword evidence="3" id="KW-0175">Coiled coil</keyword>
<organism evidence="5 6">
    <name type="scientific">Nitrospira defluvii</name>
    <dbReference type="NCBI Taxonomy" id="330214"/>
    <lineage>
        <taxon>Bacteria</taxon>
        <taxon>Pseudomonadati</taxon>
        <taxon>Nitrospirota</taxon>
        <taxon>Nitrospiria</taxon>
        <taxon>Nitrospirales</taxon>
        <taxon>Nitrospiraceae</taxon>
        <taxon>Nitrospira</taxon>
    </lineage>
</organism>
<accession>D8PGH0</accession>
<evidence type="ECO:0000256" key="3">
    <source>
        <dbReference type="SAM" id="Coils"/>
    </source>
</evidence>
<feature type="modified residue" description="4-aspartylphosphate" evidence="2">
    <location>
        <position position="52"/>
    </location>
</feature>
<dbReference type="Gene3D" id="3.40.50.2300">
    <property type="match status" value="1"/>
</dbReference>
<feature type="domain" description="Response regulatory" evidence="4">
    <location>
        <begin position="3"/>
        <end position="119"/>
    </location>
</feature>
<name>D8PGH0_9BACT</name>
<dbReference type="InterPro" id="IPR050595">
    <property type="entry name" value="Bact_response_regulator"/>
</dbReference>
<evidence type="ECO:0000313" key="6">
    <source>
        <dbReference type="Proteomes" id="UP000001660"/>
    </source>
</evidence>
<dbReference type="EMBL" id="FP929003">
    <property type="protein sequence ID" value="CBK42357.1"/>
    <property type="molecule type" value="Genomic_DNA"/>
</dbReference>
<evidence type="ECO:0000313" key="5">
    <source>
        <dbReference type="EMBL" id="CBK42357.1"/>
    </source>
</evidence>
<dbReference type="OrthoDB" id="9780312at2"/>
<evidence type="ECO:0000256" key="2">
    <source>
        <dbReference type="PROSITE-ProRule" id="PRU00169"/>
    </source>
</evidence>
<dbReference type="InterPro" id="IPR001789">
    <property type="entry name" value="Sig_transdc_resp-reg_receiver"/>
</dbReference>
<dbReference type="Pfam" id="PF00072">
    <property type="entry name" value="Response_reg"/>
    <property type="match status" value="1"/>
</dbReference>
<dbReference type="PROSITE" id="PS50110">
    <property type="entry name" value="RESPONSE_REGULATORY"/>
    <property type="match status" value="1"/>
</dbReference>